<evidence type="ECO:0000259" key="6">
    <source>
        <dbReference type="Pfam" id="PF00551"/>
    </source>
</evidence>
<dbReference type="Gene3D" id="3.40.50.12230">
    <property type="match status" value="1"/>
</dbReference>
<dbReference type="Pfam" id="PF02911">
    <property type="entry name" value="Formyl_trans_C"/>
    <property type="match status" value="1"/>
</dbReference>
<dbReference type="InterPro" id="IPR011034">
    <property type="entry name" value="Formyl_transferase-like_C_sf"/>
</dbReference>
<dbReference type="SUPFAM" id="SSF50486">
    <property type="entry name" value="FMT C-terminal domain-like"/>
    <property type="match status" value="1"/>
</dbReference>
<dbReference type="EMBL" id="JACLYY010000017">
    <property type="protein sequence ID" value="MBM6739181.1"/>
    <property type="molecule type" value="Genomic_DNA"/>
</dbReference>
<keyword evidence="9" id="KW-1185">Reference proteome</keyword>
<dbReference type="CDD" id="cd08704">
    <property type="entry name" value="Met_tRNA_FMT_C"/>
    <property type="match status" value="1"/>
</dbReference>
<name>A0ABS2EC35_9FIRM</name>
<accession>A0ABS2EC35</accession>
<dbReference type="InterPro" id="IPR044135">
    <property type="entry name" value="Met-tRNA-FMT_C"/>
</dbReference>
<dbReference type="PROSITE" id="PS00373">
    <property type="entry name" value="GART"/>
    <property type="match status" value="1"/>
</dbReference>
<feature type="domain" description="Formyl transferase C-terminal" evidence="7">
    <location>
        <begin position="204"/>
        <end position="301"/>
    </location>
</feature>
<dbReference type="PANTHER" id="PTHR11138">
    <property type="entry name" value="METHIONYL-TRNA FORMYLTRANSFERASE"/>
    <property type="match status" value="1"/>
</dbReference>
<dbReference type="EC" id="2.1.2.9" evidence="2 5"/>
<dbReference type="PANTHER" id="PTHR11138:SF5">
    <property type="entry name" value="METHIONYL-TRNA FORMYLTRANSFERASE, MITOCHONDRIAL"/>
    <property type="match status" value="1"/>
</dbReference>
<feature type="domain" description="Formyl transferase N-terminal" evidence="6">
    <location>
        <begin position="1"/>
        <end position="179"/>
    </location>
</feature>
<dbReference type="HAMAP" id="MF_00182">
    <property type="entry name" value="Formyl_trans"/>
    <property type="match status" value="1"/>
</dbReference>
<comment type="catalytic activity">
    <reaction evidence="5">
        <text>L-methionyl-tRNA(fMet) + (6R)-10-formyltetrahydrofolate = N-formyl-L-methionyl-tRNA(fMet) + (6S)-5,6,7,8-tetrahydrofolate + H(+)</text>
        <dbReference type="Rhea" id="RHEA:24380"/>
        <dbReference type="Rhea" id="RHEA-COMP:9952"/>
        <dbReference type="Rhea" id="RHEA-COMP:9953"/>
        <dbReference type="ChEBI" id="CHEBI:15378"/>
        <dbReference type="ChEBI" id="CHEBI:57453"/>
        <dbReference type="ChEBI" id="CHEBI:78530"/>
        <dbReference type="ChEBI" id="CHEBI:78844"/>
        <dbReference type="ChEBI" id="CHEBI:195366"/>
        <dbReference type="EC" id="2.1.2.9"/>
    </reaction>
</comment>
<dbReference type="InterPro" id="IPR041711">
    <property type="entry name" value="Met-tRNA-FMT_N"/>
</dbReference>
<comment type="similarity">
    <text evidence="1 5">Belongs to the Fmt family.</text>
</comment>
<dbReference type="InterPro" id="IPR005794">
    <property type="entry name" value="Fmt"/>
</dbReference>
<evidence type="ECO:0000256" key="4">
    <source>
        <dbReference type="ARBA" id="ARBA00022917"/>
    </source>
</evidence>
<comment type="caution">
    <text evidence="8">The sequence shown here is derived from an EMBL/GenBank/DDBJ whole genome shotgun (WGS) entry which is preliminary data.</text>
</comment>
<dbReference type="Proteomes" id="UP000716906">
    <property type="component" value="Unassembled WGS sequence"/>
</dbReference>
<evidence type="ECO:0000313" key="9">
    <source>
        <dbReference type="Proteomes" id="UP000716906"/>
    </source>
</evidence>
<evidence type="ECO:0000256" key="3">
    <source>
        <dbReference type="ARBA" id="ARBA00022679"/>
    </source>
</evidence>
<dbReference type="RefSeq" id="WP_033124389.1">
    <property type="nucleotide sequence ID" value="NZ_JACLYY010000017.1"/>
</dbReference>
<keyword evidence="3 5" id="KW-0808">Transferase</keyword>
<protein>
    <recommendedName>
        <fullName evidence="2 5">Methionyl-tRNA formyltransferase</fullName>
        <ecNumber evidence="2 5">2.1.2.9</ecNumber>
    </recommendedName>
</protein>
<evidence type="ECO:0000256" key="2">
    <source>
        <dbReference type="ARBA" id="ARBA00012261"/>
    </source>
</evidence>
<dbReference type="InterPro" id="IPR036477">
    <property type="entry name" value="Formyl_transf_N_sf"/>
</dbReference>
<dbReference type="CDD" id="cd08646">
    <property type="entry name" value="FMT_core_Met-tRNA-FMT_N"/>
    <property type="match status" value="1"/>
</dbReference>
<dbReference type="SUPFAM" id="SSF53328">
    <property type="entry name" value="Formyltransferase"/>
    <property type="match status" value="1"/>
</dbReference>
<gene>
    <name evidence="5" type="primary">fmt</name>
    <name evidence="8" type="ORF">H7U36_13915</name>
</gene>
<evidence type="ECO:0000259" key="7">
    <source>
        <dbReference type="Pfam" id="PF02911"/>
    </source>
</evidence>
<dbReference type="NCBIfam" id="TIGR00460">
    <property type="entry name" value="fmt"/>
    <property type="match status" value="1"/>
</dbReference>
<dbReference type="InterPro" id="IPR001555">
    <property type="entry name" value="GART_AS"/>
</dbReference>
<keyword evidence="4 5" id="KW-0648">Protein biosynthesis</keyword>
<dbReference type="Pfam" id="PF00551">
    <property type="entry name" value="Formyl_trans_N"/>
    <property type="match status" value="1"/>
</dbReference>
<evidence type="ECO:0000313" key="8">
    <source>
        <dbReference type="EMBL" id="MBM6739181.1"/>
    </source>
</evidence>
<dbReference type="GO" id="GO:0004479">
    <property type="term" value="F:methionyl-tRNA formyltransferase activity"/>
    <property type="evidence" value="ECO:0007669"/>
    <property type="project" value="UniProtKB-EC"/>
</dbReference>
<evidence type="ECO:0000256" key="1">
    <source>
        <dbReference type="ARBA" id="ARBA00010699"/>
    </source>
</evidence>
<comment type="function">
    <text evidence="5">Attaches a formyl group to the free amino group of methionyl-tRNA(fMet). The formyl group appears to play a dual role in the initiator identity of N-formylmethionyl-tRNA by promoting its recognition by IF2 and preventing the misappropriation of this tRNA by the elongation apparatus.</text>
</comment>
<reference evidence="8 9" key="1">
    <citation type="journal article" date="2021" name="Sci. Rep.">
        <title>The distribution of antibiotic resistance genes in chicken gut microbiota commensals.</title>
        <authorList>
            <person name="Juricova H."/>
            <person name="Matiasovicova J."/>
            <person name="Kubasova T."/>
            <person name="Cejkova D."/>
            <person name="Rychlik I."/>
        </authorList>
    </citation>
    <scope>NUCLEOTIDE SEQUENCE [LARGE SCALE GENOMIC DNA]</scope>
    <source>
        <strain evidence="8 9">An773</strain>
    </source>
</reference>
<dbReference type="InterPro" id="IPR002376">
    <property type="entry name" value="Formyl_transf_N"/>
</dbReference>
<dbReference type="InterPro" id="IPR005793">
    <property type="entry name" value="Formyl_trans_C"/>
</dbReference>
<feature type="binding site" evidence="5">
    <location>
        <begin position="109"/>
        <end position="112"/>
    </location>
    <ligand>
        <name>(6S)-5,6,7,8-tetrahydrofolate</name>
        <dbReference type="ChEBI" id="CHEBI:57453"/>
    </ligand>
</feature>
<sequence>MRVIFMGTPDFSVGTLEALIQAGHEVVLAVTQPDKPKGRGGKVQYTPVKEKALEHGIPVFQPVKVREKSCVEELARYGADVMVVIAFGQILPKEILELTPCGCINVHASLLPKYRGAAPIQWSIIDGETVTGVTTMQMDEGLDTGDMLLRTEVPIEADETGGSLHDKLAKAGAELCVETLKALEAGTLHPEKQGETPTRYARQLSKELGRIDWTEDAVSIERLVRGLNPWPSAWTVWEGKTMKIWGADVLEKESGQPCGTVAEVTKESFLVQTGKGLLAVRQLQIPGKKRMDADAFLRGYRVEPGTRLGEEEMEE</sequence>
<organism evidence="8 9">
    <name type="scientific">Faecalicatena fissicatena</name>
    <dbReference type="NCBI Taxonomy" id="290055"/>
    <lineage>
        <taxon>Bacteria</taxon>
        <taxon>Bacillati</taxon>
        <taxon>Bacillota</taxon>
        <taxon>Clostridia</taxon>
        <taxon>Lachnospirales</taxon>
        <taxon>Lachnospiraceae</taxon>
        <taxon>Faecalicatena</taxon>
    </lineage>
</organism>
<proteinExistence type="inferred from homology"/>
<evidence type="ECO:0000256" key="5">
    <source>
        <dbReference type="HAMAP-Rule" id="MF_00182"/>
    </source>
</evidence>